<dbReference type="InterPro" id="IPR054471">
    <property type="entry name" value="GPIID_WHD"/>
</dbReference>
<evidence type="ECO:0000313" key="7">
    <source>
        <dbReference type="Proteomes" id="UP001345827"/>
    </source>
</evidence>
<dbReference type="InterPro" id="IPR002110">
    <property type="entry name" value="Ankyrin_rpt"/>
</dbReference>
<name>A0AAV9PTH9_9PEZI</name>
<feature type="repeat" description="ANK" evidence="2">
    <location>
        <begin position="969"/>
        <end position="1006"/>
    </location>
</feature>
<dbReference type="GO" id="GO:0003824">
    <property type="term" value="F:catalytic activity"/>
    <property type="evidence" value="ECO:0007669"/>
    <property type="project" value="InterPro"/>
</dbReference>
<evidence type="ECO:0000256" key="2">
    <source>
        <dbReference type="PROSITE-ProRule" id="PRU00023"/>
    </source>
</evidence>
<dbReference type="Pfam" id="PF01048">
    <property type="entry name" value="PNP_UDP_1"/>
    <property type="match status" value="1"/>
</dbReference>
<dbReference type="Gene3D" id="1.25.40.20">
    <property type="entry name" value="Ankyrin repeat-containing domain"/>
    <property type="match status" value="4"/>
</dbReference>
<accession>A0AAV9PTH9</accession>
<comment type="caution">
    <text evidence="6">The sequence shown here is derived from an EMBL/GenBank/DDBJ whole genome shotgun (WGS) entry which is preliminary data.</text>
</comment>
<dbReference type="Pfam" id="PF00023">
    <property type="entry name" value="Ank"/>
    <property type="match status" value="1"/>
</dbReference>
<feature type="repeat" description="ANK" evidence="2">
    <location>
        <begin position="1008"/>
        <end position="1040"/>
    </location>
</feature>
<dbReference type="InterPro" id="IPR000845">
    <property type="entry name" value="Nucleoside_phosphorylase_d"/>
</dbReference>
<proteinExistence type="predicted"/>
<dbReference type="SUPFAM" id="SSF53167">
    <property type="entry name" value="Purine and uridine phosphorylases"/>
    <property type="match status" value="1"/>
</dbReference>
<evidence type="ECO:0000259" key="5">
    <source>
        <dbReference type="Pfam" id="PF24883"/>
    </source>
</evidence>
<dbReference type="Gene3D" id="3.40.50.1580">
    <property type="entry name" value="Nucleoside phosphorylase domain"/>
    <property type="match status" value="1"/>
</dbReference>
<dbReference type="InterPro" id="IPR036770">
    <property type="entry name" value="Ankyrin_rpt-contain_sf"/>
</dbReference>
<dbReference type="InterPro" id="IPR035994">
    <property type="entry name" value="Nucleoside_phosphorylase_sf"/>
</dbReference>
<dbReference type="Pfam" id="PF22939">
    <property type="entry name" value="WHD_GPIID"/>
    <property type="match status" value="1"/>
</dbReference>
<keyword evidence="7" id="KW-1185">Reference proteome</keyword>
<dbReference type="SMART" id="SM00248">
    <property type="entry name" value="ANK"/>
    <property type="match status" value="10"/>
</dbReference>
<evidence type="ECO:0000313" key="6">
    <source>
        <dbReference type="EMBL" id="KAK5528975.1"/>
    </source>
</evidence>
<keyword evidence="2" id="KW-0040">ANK repeat</keyword>
<feature type="repeat" description="ANK" evidence="2">
    <location>
        <begin position="1195"/>
        <end position="1227"/>
    </location>
</feature>
<dbReference type="GO" id="GO:0009116">
    <property type="term" value="P:nucleoside metabolic process"/>
    <property type="evidence" value="ECO:0007669"/>
    <property type="project" value="InterPro"/>
</dbReference>
<keyword evidence="1" id="KW-0677">Repeat</keyword>
<dbReference type="Pfam" id="PF12796">
    <property type="entry name" value="Ank_2"/>
    <property type="match status" value="3"/>
</dbReference>
<dbReference type="EMBL" id="JAXLQG010000024">
    <property type="protein sequence ID" value="KAK5528975.1"/>
    <property type="molecule type" value="Genomic_DNA"/>
</dbReference>
<dbReference type="PRINTS" id="PR01415">
    <property type="entry name" value="ANKYRIN"/>
</dbReference>
<dbReference type="InterPro" id="IPR056884">
    <property type="entry name" value="NPHP3-like_N"/>
</dbReference>
<feature type="domain" description="GPI inositol-deacylase winged helix" evidence="4">
    <location>
        <begin position="632"/>
        <end position="714"/>
    </location>
</feature>
<dbReference type="PANTHER" id="PTHR46082">
    <property type="entry name" value="ATP/GTP-BINDING PROTEIN-RELATED"/>
    <property type="match status" value="1"/>
</dbReference>
<dbReference type="InterPro" id="IPR027417">
    <property type="entry name" value="P-loop_NTPase"/>
</dbReference>
<evidence type="ECO:0000259" key="4">
    <source>
        <dbReference type="Pfam" id="PF22939"/>
    </source>
</evidence>
<dbReference type="Pfam" id="PF24883">
    <property type="entry name" value="NPHP3_N"/>
    <property type="match status" value="1"/>
</dbReference>
<protein>
    <recommendedName>
        <fullName evidence="8">Ankyrin repeat protein</fullName>
    </recommendedName>
</protein>
<evidence type="ECO:0000256" key="1">
    <source>
        <dbReference type="ARBA" id="ARBA00022737"/>
    </source>
</evidence>
<feature type="domain" description="Nucleoside phosphorylase" evidence="3">
    <location>
        <begin position="12"/>
        <end position="283"/>
    </location>
</feature>
<reference evidence="6 7" key="1">
    <citation type="submission" date="2023-06" db="EMBL/GenBank/DDBJ databases">
        <title>Black Yeasts Isolated from many extreme environments.</title>
        <authorList>
            <person name="Coleine C."/>
            <person name="Stajich J.E."/>
            <person name="Selbmann L."/>
        </authorList>
    </citation>
    <scope>NUCLEOTIDE SEQUENCE [LARGE SCALE GENOMIC DNA]</scope>
    <source>
        <strain evidence="6 7">CCFEE 5887</strain>
    </source>
</reference>
<dbReference type="SUPFAM" id="SSF52540">
    <property type="entry name" value="P-loop containing nucleoside triphosphate hydrolases"/>
    <property type="match status" value="1"/>
</dbReference>
<sequence length="1300" mass="146161">MSSRSLSYGDYTVACICPMGKELAPVLEMLDERHPSLPMKRAQNCYTLGRIGEHNIVVTTMPEIGTNRAAHVGMQLMNDFPSVRFGLLVGIGGGLPDEEGKLDIHLGDIVVSKPTGTKGGVIQYDMGKLSTREGFCRTGSLAKPPTVLLTAIESLEADRLQGRSKSQDYLSRLESTHAIYCRPGSDQDILFKSTYSHPRATDCRQCDRSKRVRVRSRNRSHDKPVIHYGTIGSGNVVVKDAATRNKLRKDGIICVEMEAAGLMDTFPCLVIRGICDYADSHKSKVWQPYAAAAAAAYMKDLLRVVPSQGIEKELKLVDVVDVSQITEAIRAEKQSNMMTWLSGVNFWGKQDNLLQRAQEGTGEWILREPKFKSWLAGEGGFLWCYGEPGVGKTILSSIIIQHLSTLRKENEALAWIYVDYRERSKLTMENLFSNLLAQLFKQHGEISQSTMKSLGVNWQEAKPTLLQYRSWLQDETRKFSRTTVIIDALDELPTKSLREQLVRELRQLQPPIHLLVTSRPLPEMRRSWEGASEIAIRPQKADVISFVKGRLTTGSGLWKHIEQSGTLLDLLVDILTKANDRMFLTAELILNNLEHINAVEEVEARLKSLPTTYDGYYELSLKQIEMQDPLQRDKAMKILALLSHSLDPLSVDALQQAISVQLGDLELDNDERWTAEELKTLCDGLVIIETKEVDNIPTQFAVLMHETASTFLKNVRSEHLPAGHAVALKACLAYMSLSCFSHLSIQQIRVDERARKYPFYNYAAKNWSQHALQGALESTFRESIISFLESPHRQSADELIARHRHSAWGCEHAVPWTDWNKNSIERRDPPVHAAASHGLSKTLSFLLDHKGYKSDTVNNFGETPLHRAAQTGKRGSIDVLLAHGADIDAKVPHHYLNDANVLILATLCQQVDAVLVFLNHGLGVNTYDPKYLTFPLHIAASTDTNLTRLLLDYGAKVDFPGKSPVYPETFMTSLHYAVFNAHVFNGALDRVSLLLDRGANINMQSIMTGNTPLHMAILGGHETLMIYLLERGANINVRNKAGKSGVQLLREKGLFSSTPDVIPVEVLVQVKHMPPLHYAAWSRNHAHVCQLLADGHDMEQKDQDGSTIWDHCIASNNVELAKTLVDYMEDQQPPQRNEIGNAAFELALKAMTAFDYTDHKTWESSVKICQQLLRYRKEIDNSLEFAKARSPICDYNKTYLIWAAEQGRISQAQFLLDCGADVNAADRFGSTGMHYAVNNRDENMIKLLMERGFDLKIKDQYGYTPVDCAARRDNQFIYGYLKLELSRQSRQSRWPDLDNT</sequence>
<dbReference type="InterPro" id="IPR053137">
    <property type="entry name" value="NLR-like"/>
</dbReference>
<dbReference type="PANTHER" id="PTHR46082:SF11">
    <property type="entry name" value="AAA+ ATPASE DOMAIN-CONTAINING PROTEIN-RELATED"/>
    <property type="match status" value="1"/>
</dbReference>
<feature type="repeat" description="ANK" evidence="2">
    <location>
        <begin position="1228"/>
        <end position="1260"/>
    </location>
</feature>
<dbReference type="Gene3D" id="3.40.50.300">
    <property type="entry name" value="P-loop containing nucleotide triphosphate hydrolases"/>
    <property type="match status" value="1"/>
</dbReference>
<organism evidence="6 7">
    <name type="scientific">Vermiconidia calcicola</name>
    <dbReference type="NCBI Taxonomy" id="1690605"/>
    <lineage>
        <taxon>Eukaryota</taxon>
        <taxon>Fungi</taxon>
        <taxon>Dikarya</taxon>
        <taxon>Ascomycota</taxon>
        <taxon>Pezizomycotina</taxon>
        <taxon>Dothideomycetes</taxon>
        <taxon>Dothideomycetidae</taxon>
        <taxon>Mycosphaerellales</taxon>
        <taxon>Extremaceae</taxon>
        <taxon>Vermiconidia</taxon>
    </lineage>
</organism>
<dbReference type="PROSITE" id="PS50088">
    <property type="entry name" value="ANK_REPEAT"/>
    <property type="match status" value="5"/>
</dbReference>
<evidence type="ECO:0000259" key="3">
    <source>
        <dbReference type="Pfam" id="PF01048"/>
    </source>
</evidence>
<feature type="domain" description="Nephrocystin 3-like N-terminal" evidence="5">
    <location>
        <begin position="360"/>
        <end position="519"/>
    </location>
</feature>
<evidence type="ECO:0008006" key="8">
    <source>
        <dbReference type="Google" id="ProtNLM"/>
    </source>
</evidence>
<feature type="repeat" description="ANK" evidence="2">
    <location>
        <begin position="860"/>
        <end position="892"/>
    </location>
</feature>
<dbReference type="SUPFAM" id="SSF48403">
    <property type="entry name" value="Ankyrin repeat"/>
    <property type="match status" value="2"/>
</dbReference>
<dbReference type="PROSITE" id="PS50297">
    <property type="entry name" value="ANK_REP_REGION"/>
    <property type="match status" value="4"/>
</dbReference>
<gene>
    <name evidence="6" type="ORF">LTR25_010160</name>
</gene>
<dbReference type="Proteomes" id="UP001345827">
    <property type="component" value="Unassembled WGS sequence"/>
</dbReference>